<dbReference type="EMBL" id="MK072322">
    <property type="protein sequence ID" value="AYV81932.1"/>
    <property type="molecule type" value="Genomic_DNA"/>
</dbReference>
<name>A0A3G5A489_9VIRU</name>
<evidence type="ECO:0000256" key="1">
    <source>
        <dbReference type="SAM" id="MobiDB-lite"/>
    </source>
</evidence>
<sequence>TLETYPVEEIVNDIDSGGTLCKISNKRWEHEIIEIITYLLDNENMLKFKNNDYFKSRLSDPLLDIDDERVAGLIEKLGYKLSLYNVIDILDSDSCVGLQILRKQNVKMSKDILENIPCVDCKLLLRLEKAFGIDIRKYIDLGDLHRMMLTYEIDDSITDFLEYIGIGITPYTLEVYLRISKYYLMCNYKKNDLEYFINKLNRRITAAARDSIISVFNCNSKRIKEINLLLDQCEIIHYEPTDEERVEMGGMMDSDSEDSLPRPDELEELDELL</sequence>
<evidence type="ECO:0000313" key="2">
    <source>
        <dbReference type="EMBL" id="AYV81932.1"/>
    </source>
</evidence>
<feature type="region of interest" description="Disordered" evidence="1">
    <location>
        <begin position="247"/>
        <end position="273"/>
    </location>
</feature>
<organism evidence="2">
    <name type="scientific">Harvfovirus sp</name>
    <dbReference type="NCBI Taxonomy" id="2487768"/>
    <lineage>
        <taxon>Viruses</taxon>
        <taxon>Varidnaviria</taxon>
        <taxon>Bamfordvirae</taxon>
        <taxon>Nucleocytoviricota</taxon>
        <taxon>Megaviricetes</taxon>
        <taxon>Imitervirales</taxon>
        <taxon>Mimiviridae</taxon>
        <taxon>Klosneuvirinae</taxon>
    </lineage>
</organism>
<reference evidence="2" key="1">
    <citation type="submission" date="2018-10" db="EMBL/GenBank/DDBJ databases">
        <title>Hidden diversity of soil giant viruses.</title>
        <authorList>
            <person name="Schulz F."/>
            <person name="Alteio L."/>
            <person name="Goudeau D."/>
            <person name="Ryan E.M."/>
            <person name="Malmstrom R.R."/>
            <person name="Blanchard J."/>
            <person name="Woyke T."/>
        </authorList>
    </citation>
    <scope>NUCLEOTIDE SEQUENCE</scope>
    <source>
        <strain evidence="2">HAV1</strain>
    </source>
</reference>
<feature type="non-terminal residue" evidence="2">
    <location>
        <position position="1"/>
    </location>
</feature>
<proteinExistence type="predicted"/>
<accession>A0A3G5A489</accession>
<gene>
    <name evidence="2" type="ORF">Harvfovirus80_5</name>
</gene>
<protein>
    <submittedName>
        <fullName evidence="2">Uncharacterized protein</fullName>
    </submittedName>
</protein>